<keyword evidence="1" id="KW-0812">Transmembrane</keyword>
<dbReference type="InterPro" id="IPR005804">
    <property type="entry name" value="FA_desaturase_dom"/>
</dbReference>
<protein>
    <submittedName>
        <fullName evidence="3">Fatty acid desaturase</fullName>
        <ecNumber evidence="3">1.14.19.-</ecNumber>
    </submittedName>
</protein>
<dbReference type="GO" id="GO:0016491">
    <property type="term" value="F:oxidoreductase activity"/>
    <property type="evidence" value="ECO:0007669"/>
    <property type="project" value="UniProtKB-KW"/>
</dbReference>
<gene>
    <name evidence="3" type="ORF">LVJ82_08980</name>
</gene>
<keyword evidence="1" id="KW-0472">Membrane</keyword>
<dbReference type="Proteomes" id="UP000832011">
    <property type="component" value="Chromosome"/>
</dbReference>
<evidence type="ECO:0000313" key="3">
    <source>
        <dbReference type="EMBL" id="UOO91081.1"/>
    </source>
</evidence>
<dbReference type="EC" id="1.14.19.-" evidence="3"/>
<accession>A0ABY4E5M7</accession>
<evidence type="ECO:0000259" key="2">
    <source>
        <dbReference type="Pfam" id="PF00487"/>
    </source>
</evidence>
<dbReference type="Pfam" id="PF00487">
    <property type="entry name" value="FA_desaturase"/>
    <property type="match status" value="1"/>
</dbReference>
<organism evidence="3 4">
    <name type="scientific">Vitreoscilla massiliensis</name>
    <dbReference type="NCBI Taxonomy" id="1689272"/>
    <lineage>
        <taxon>Bacteria</taxon>
        <taxon>Pseudomonadati</taxon>
        <taxon>Pseudomonadota</taxon>
        <taxon>Betaproteobacteria</taxon>
        <taxon>Neisseriales</taxon>
        <taxon>Neisseriaceae</taxon>
        <taxon>Vitreoscilla</taxon>
    </lineage>
</organism>
<sequence length="279" mass="31859">MRNSAETFVHANHAVNTETVSDAELLRSIPFHDLLSLSRKQIFINTTLSWPWLGLGFLLAMQGWYVLAILATGMFYMLALRQAHDCYHKNIGLSARNTQILLHVLAITMLCVTHAVGFTHLQHHQHKLNEHDIEGSWSRKSAWSAIALGWVFFYKIQQNGLKHGPKRLQRRAYIDLALIFSVLLLTAISQHPLLIYHVLSMLVCSCLVGFFAVWSVHHGCEGEHDIARTERRAWLNFATAHLLFHVEHHTFPAVPCNHLPQLAQRMDAVVPHLLQKRVT</sequence>
<feature type="transmembrane region" description="Helical" evidence="1">
    <location>
        <begin position="141"/>
        <end position="156"/>
    </location>
</feature>
<feature type="domain" description="Fatty acid desaturase" evidence="2">
    <location>
        <begin position="64"/>
        <end position="272"/>
    </location>
</feature>
<feature type="transmembrane region" description="Helical" evidence="1">
    <location>
        <begin position="100"/>
        <end position="121"/>
    </location>
</feature>
<feature type="transmembrane region" description="Helical" evidence="1">
    <location>
        <begin position="194"/>
        <end position="214"/>
    </location>
</feature>
<feature type="transmembrane region" description="Helical" evidence="1">
    <location>
        <begin position="52"/>
        <end position="79"/>
    </location>
</feature>
<dbReference type="RefSeq" id="WP_244796858.1">
    <property type="nucleotide sequence ID" value="NZ_CP091511.1"/>
</dbReference>
<dbReference type="EMBL" id="CP091511">
    <property type="protein sequence ID" value="UOO91081.1"/>
    <property type="molecule type" value="Genomic_DNA"/>
</dbReference>
<feature type="transmembrane region" description="Helical" evidence="1">
    <location>
        <begin position="172"/>
        <end position="188"/>
    </location>
</feature>
<proteinExistence type="predicted"/>
<keyword evidence="3" id="KW-0560">Oxidoreductase</keyword>
<evidence type="ECO:0000313" key="4">
    <source>
        <dbReference type="Proteomes" id="UP000832011"/>
    </source>
</evidence>
<keyword evidence="4" id="KW-1185">Reference proteome</keyword>
<keyword evidence="1" id="KW-1133">Transmembrane helix</keyword>
<name>A0ABY4E5M7_9NEIS</name>
<reference evidence="3 4" key="1">
    <citation type="journal article" date="2022" name="Res Sq">
        <title>Evolution of multicellular longitudinally dividing oral cavity symbionts (Neisseriaceae).</title>
        <authorList>
            <person name="Nyongesa S."/>
            <person name="Weber P."/>
            <person name="Bernet E."/>
            <person name="Pullido F."/>
            <person name="Nieckarz M."/>
            <person name="Delaby M."/>
            <person name="Nieves C."/>
            <person name="Viehboeck T."/>
            <person name="Krause N."/>
            <person name="Rivera-Millot A."/>
            <person name="Nakamura A."/>
            <person name="Vischer N."/>
            <person name="VanNieuwenhze M."/>
            <person name="Brun Y."/>
            <person name="Cava F."/>
            <person name="Bulgheresi S."/>
            <person name="Veyrier F."/>
        </authorList>
    </citation>
    <scope>NUCLEOTIDE SEQUENCE [LARGE SCALE GENOMIC DNA]</scope>
    <source>
        <strain evidence="3 4">SN4</strain>
    </source>
</reference>
<evidence type="ECO:0000256" key="1">
    <source>
        <dbReference type="SAM" id="Phobius"/>
    </source>
</evidence>